<dbReference type="PANTHER" id="PTHR12396">
    <property type="entry name" value="METHYL-CPG BINDING PROTEIN, MBD"/>
    <property type="match status" value="1"/>
</dbReference>
<reference evidence="11 12" key="1">
    <citation type="journal article" date="2019" name="G3 (Bethesda)">
        <title>Sequencing of a Wild Apple (Malus baccata) Genome Unravels the Differences Between Cultivated and Wild Apple Species Regarding Disease Resistance and Cold Tolerance.</title>
        <authorList>
            <person name="Chen X."/>
        </authorList>
    </citation>
    <scope>NUCLEOTIDE SEQUENCE [LARGE SCALE GENOMIC DNA]</scope>
    <source>
        <strain evidence="12">cv. Shandingzi</strain>
        <tissue evidence="11">Leaves</tissue>
    </source>
</reference>
<keyword evidence="6" id="KW-0238">DNA-binding</keyword>
<evidence type="ECO:0000256" key="1">
    <source>
        <dbReference type="ARBA" id="ARBA00004123"/>
    </source>
</evidence>
<keyword evidence="2" id="KW-0479">Metal-binding</keyword>
<keyword evidence="12" id="KW-1185">Reference proteome</keyword>
<evidence type="ECO:0008006" key="13">
    <source>
        <dbReference type="Google" id="ProtNLM"/>
    </source>
</evidence>
<dbReference type="Proteomes" id="UP000315295">
    <property type="component" value="Unassembled WGS sequence"/>
</dbReference>
<evidence type="ECO:0000256" key="3">
    <source>
        <dbReference type="ARBA" id="ARBA00022771"/>
    </source>
</evidence>
<dbReference type="PROSITE" id="PS50982">
    <property type="entry name" value="MBD"/>
    <property type="match status" value="1"/>
</dbReference>
<organism evidence="11 12">
    <name type="scientific">Malus baccata</name>
    <name type="common">Siberian crab apple</name>
    <name type="synonym">Pyrus baccata</name>
    <dbReference type="NCBI Taxonomy" id="106549"/>
    <lineage>
        <taxon>Eukaryota</taxon>
        <taxon>Viridiplantae</taxon>
        <taxon>Streptophyta</taxon>
        <taxon>Embryophyta</taxon>
        <taxon>Tracheophyta</taxon>
        <taxon>Spermatophyta</taxon>
        <taxon>Magnoliopsida</taxon>
        <taxon>eudicotyledons</taxon>
        <taxon>Gunneridae</taxon>
        <taxon>Pentapetalae</taxon>
        <taxon>rosids</taxon>
        <taxon>fabids</taxon>
        <taxon>Rosales</taxon>
        <taxon>Rosaceae</taxon>
        <taxon>Amygdaloideae</taxon>
        <taxon>Maleae</taxon>
        <taxon>Malus</taxon>
    </lineage>
</organism>
<dbReference type="InterPro" id="IPR016177">
    <property type="entry name" value="DNA-bd_dom_sf"/>
</dbReference>
<keyword evidence="7" id="KW-0804">Transcription</keyword>
<proteinExistence type="predicted"/>
<dbReference type="PROSITE" id="PS51050">
    <property type="entry name" value="ZF_CW"/>
    <property type="match status" value="1"/>
</dbReference>
<comment type="caution">
    <text evidence="11">The sequence shown here is derived from an EMBL/GenBank/DDBJ whole genome shotgun (WGS) entry which is preliminary data.</text>
</comment>
<dbReference type="GO" id="GO:0005634">
    <property type="term" value="C:nucleus"/>
    <property type="evidence" value="ECO:0007669"/>
    <property type="project" value="UniProtKB-SubCell"/>
</dbReference>
<evidence type="ECO:0000256" key="8">
    <source>
        <dbReference type="ARBA" id="ARBA00023242"/>
    </source>
</evidence>
<comment type="subcellular location">
    <subcellularLocation>
        <location evidence="1">Nucleus</location>
    </subcellularLocation>
</comment>
<evidence type="ECO:0000313" key="11">
    <source>
        <dbReference type="EMBL" id="TQD72474.1"/>
    </source>
</evidence>
<evidence type="ECO:0000256" key="7">
    <source>
        <dbReference type="ARBA" id="ARBA00023163"/>
    </source>
</evidence>
<keyword evidence="8" id="KW-0539">Nucleus</keyword>
<dbReference type="AlphaFoldDB" id="A0A540KE26"/>
<evidence type="ECO:0000313" key="12">
    <source>
        <dbReference type="Proteomes" id="UP000315295"/>
    </source>
</evidence>
<name>A0A540KE26_MALBA</name>
<keyword evidence="5" id="KW-0805">Transcription regulation</keyword>
<keyword evidence="4" id="KW-0862">Zinc</keyword>
<dbReference type="GO" id="GO:0008270">
    <property type="term" value="F:zinc ion binding"/>
    <property type="evidence" value="ECO:0007669"/>
    <property type="project" value="UniProtKB-KW"/>
</dbReference>
<evidence type="ECO:0000259" key="9">
    <source>
        <dbReference type="PROSITE" id="PS50982"/>
    </source>
</evidence>
<feature type="domain" description="CW-type" evidence="10">
    <location>
        <begin position="73"/>
        <end position="132"/>
    </location>
</feature>
<dbReference type="GO" id="GO:0003677">
    <property type="term" value="F:DNA binding"/>
    <property type="evidence" value="ECO:0007669"/>
    <property type="project" value="UniProtKB-KW"/>
</dbReference>
<dbReference type="Pfam" id="PF01429">
    <property type="entry name" value="MBD"/>
    <property type="match status" value="1"/>
</dbReference>
<dbReference type="PANTHER" id="PTHR12396:SF0">
    <property type="entry name" value="METHYL-CPG BINDING DOMAIN PROTEIN-LIKE, ISOFORM C"/>
    <property type="match status" value="1"/>
</dbReference>
<gene>
    <name evidence="11" type="ORF">C1H46_041991</name>
</gene>
<accession>A0A540KE26</accession>
<evidence type="ECO:0000259" key="10">
    <source>
        <dbReference type="PROSITE" id="PS51050"/>
    </source>
</evidence>
<protein>
    <recommendedName>
        <fullName evidence="13">MBD domain-containing protein</fullName>
    </recommendedName>
</protein>
<sequence>MKLDLGSDDETLQTHIQPNKLALYHPATAAANANSAAIVHNNANTLISALFDHLNNPVSFPWTYPFNHPPRVLPSVGIFIVQCANCFKWRLIPSKEKYEEIREHILEVPFYYKTAREWWDFVSCDDPEDIAQDGSRLWAIDRPNIAQLPPRWQRLLRIKGEGSTRFVDVYYEYPSGKKLRSSMEIQKHISVILA</sequence>
<evidence type="ECO:0000256" key="5">
    <source>
        <dbReference type="ARBA" id="ARBA00023015"/>
    </source>
</evidence>
<dbReference type="InterPro" id="IPR001739">
    <property type="entry name" value="Methyl_CpG_DNA-bd"/>
</dbReference>
<dbReference type="SUPFAM" id="SSF54171">
    <property type="entry name" value="DNA-binding domain"/>
    <property type="match status" value="1"/>
</dbReference>
<keyword evidence="3" id="KW-0863">Zinc-finger</keyword>
<dbReference type="STRING" id="106549.A0A540KE26"/>
<dbReference type="Gene3D" id="3.30.890.10">
    <property type="entry name" value="Methyl-cpg-binding Protein 2, Chain A"/>
    <property type="match status" value="1"/>
</dbReference>
<dbReference type="Gene3D" id="3.30.40.100">
    <property type="match status" value="1"/>
</dbReference>
<feature type="domain" description="MBD" evidence="9">
    <location>
        <begin position="138"/>
        <end position="194"/>
    </location>
</feature>
<dbReference type="Pfam" id="PF07496">
    <property type="entry name" value="zf-CW"/>
    <property type="match status" value="1"/>
</dbReference>
<evidence type="ECO:0000256" key="2">
    <source>
        <dbReference type="ARBA" id="ARBA00022723"/>
    </source>
</evidence>
<evidence type="ECO:0000256" key="4">
    <source>
        <dbReference type="ARBA" id="ARBA00022833"/>
    </source>
</evidence>
<dbReference type="EMBL" id="VIEB01001401">
    <property type="protein sequence ID" value="TQD72474.1"/>
    <property type="molecule type" value="Genomic_DNA"/>
</dbReference>
<evidence type="ECO:0000256" key="6">
    <source>
        <dbReference type="ARBA" id="ARBA00023125"/>
    </source>
</evidence>
<dbReference type="InterPro" id="IPR011124">
    <property type="entry name" value="Znf_CW"/>
</dbReference>